<dbReference type="OrthoDB" id="2432464at2759"/>
<name>A0A9N8YVB8_9GLOM</name>
<proteinExistence type="predicted"/>
<keyword evidence="1" id="KW-0812">Transmembrane</keyword>
<sequence length="321" mass="36716">GAIGLGIIGIYVALLGFSCAGDLLYACCRSKYNNKLLIKTIDKGNRPGAGVSNDNFFPRTEIVERLKRILQPDENQSHYYLYRIMLIMASALKAFKHDAKVYKAKRGRPAVIVYDNVSQLVSKHPDILDTLQDDAKKKMQMIKYTSRSRNSWSRAKKPPIEIGDLNEEESIKYLTEIHKVTEKAEELYQLVGGRILELKDVANDFSSGQSIEDIREKILLEAYNKLNSAKILKNQKHYEAGKRVIDALLRSKEINIKEFRELFANEEEYCETLEANVFAFHPSRNTVDFQSQSIEYYIRKNYDVFADLVSLSSNYASTSKS</sequence>
<comment type="caution">
    <text evidence="2">The sequence shown here is derived from an EMBL/GenBank/DDBJ whole genome shotgun (WGS) entry which is preliminary data.</text>
</comment>
<keyword evidence="1" id="KW-0472">Membrane</keyword>
<accession>A0A9N8YVB8</accession>
<organism evidence="2 3">
    <name type="scientific">Acaulospora morrowiae</name>
    <dbReference type="NCBI Taxonomy" id="94023"/>
    <lineage>
        <taxon>Eukaryota</taxon>
        <taxon>Fungi</taxon>
        <taxon>Fungi incertae sedis</taxon>
        <taxon>Mucoromycota</taxon>
        <taxon>Glomeromycotina</taxon>
        <taxon>Glomeromycetes</taxon>
        <taxon>Diversisporales</taxon>
        <taxon>Acaulosporaceae</taxon>
        <taxon>Acaulospora</taxon>
    </lineage>
</organism>
<keyword evidence="3" id="KW-1185">Reference proteome</keyword>
<gene>
    <name evidence="2" type="ORF">AMORRO_LOCUS872</name>
</gene>
<protein>
    <submittedName>
        <fullName evidence="2">12517_t:CDS:1</fullName>
    </submittedName>
</protein>
<reference evidence="2" key="1">
    <citation type="submission" date="2021-06" db="EMBL/GenBank/DDBJ databases">
        <authorList>
            <person name="Kallberg Y."/>
            <person name="Tangrot J."/>
            <person name="Rosling A."/>
        </authorList>
    </citation>
    <scope>NUCLEOTIDE SEQUENCE</scope>
    <source>
        <strain evidence="2">CL551</strain>
    </source>
</reference>
<dbReference type="EMBL" id="CAJVPV010000305">
    <property type="protein sequence ID" value="CAG8450474.1"/>
    <property type="molecule type" value="Genomic_DNA"/>
</dbReference>
<dbReference type="Proteomes" id="UP000789342">
    <property type="component" value="Unassembled WGS sequence"/>
</dbReference>
<feature type="non-terminal residue" evidence="2">
    <location>
        <position position="321"/>
    </location>
</feature>
<feature type="transmembrane region" description="Helical" evidence="1">
    <location>
        <begin position="6"/>
        <end position="28"/>
    </location>
</feature>
<keyword evidence="1" id="KW-1133">Transmembrane helix</keyword>
<evidence type="ECO:0000313" key="2">
    <source>
        <dbReference type="EMBL" id="CAG8450474.1"/>
    </source>
</evidence>
<evidence type="ECO:0000313" key="3">
    <source>
        <dbReference type="Proteomes" id="UP000789342"/>
    </source>
</evidence>
<evidence type="ECO:0000256" key="1">
    <source>
        <dbReference type="SAM" id="Phobius"/>
    </source>
</evidence>
<dbReference type="AlphaFoldDB" id="A0A9N8YVB8"/>